<sequence length="261" mass="28943">MAINPVREKRFVGDNRLLRTAKLHYITAYQSELDPLEWPILIQGQKGTHYEGGQFIGKIVHSPSYPAKPPKFLMLTPSGRYEVNKPICITISDYHAGEWSSAWNINTILVAFYSIFQSDVADEIRGISHLNASKAERKVFADASIAYNLKYHENIYTKFDFSGLSDCDPALKPKIGESVSAGASDSIPKVSVFSSSDDFDFDFGSESPTATATNTISKAAPTPPEKDTTGITALVAQVRKKTKTLRKQKKDIKALEDEVFE</sequence>
<gene>
    <name evidence="7" type="ORF">Gaeavirus3_25</name>
</gene>
<evidence type="ECO:0000256" key="3">
    <source>
        <dbReference type="ARBA" id="ARBA00030012"/>
    </source>
</evidence>
<feature type="compositionally biased region" description="Polar residues" evidence="5">
    <location>
        <begin position="206"/>
        <end position="217"/>
    </location>
</feature>
<dbReference type="InterPro" id="IPR016135">
    <property type="entry name" value="UBQ-conjugating_enzyme/RWD"/>
</dbReference>
<dbReference type="PANTHER" id="PTHR24067">
    <property type="entry name" value="UBIQUITIN-CONJUGATING ENZYME E2"/>
    <property type="match status" value="1"/>
</dbReference>
<dbReference type="PROSITE" id="PS50127">
    <property type="entry name" value="UBC_2"/>
    <property type="match status" value="1"/>
</dbReference>
<reference evidence="7" key="1">
    <citation type="submission" date="2018-10" db="EMBL/GenBank/DDBJ databases">
        <title>Hidden diversity of soil giant viruses.</title>
        <authorList>
            <person name="Schulz F."/>
            <person name="Alteio L."/>
            <person name="Goudeau D."/>
            <person name="Ryan E.M."/>
            <person name="Malmstrom R.R."/>
            <person name="Blanchard J."/>
            <person name="Woyke T."/>
        </authorList>
    </citation>
    <scope>NUCLEOTIDE SEQUENCE</scope>
    <source>
        <strain evidence="7">GAV1</strain>
    </source>
</reference>
<proteinExistence type="predicted"/>
<name>A0A3G5A1A9_9VIRU</name>
<accession>A0A3G5A1A9</accession>
<comment type="pathway">
    <text evidence="1">Protein modification; protein ubiquitination.</text>
</comment>
<evidence type="ECO:0000256" key="1">
    <source>
        <dbReference type="ARBA" id="ARBA00004906"/>
    </source>
</evidence>
<dbReference type="EMBL" id="MK072201">
    <property type="protein sequence ID" value="AYV79971.1"/>
    <property type="molecule type" value="Genomic_DNA"/>
</dbReference>
<dbReference type="InterPro" id="IPR000608">
    <property type="entry name" value="UBC"/>
</dbReference>
<dbReference type="GO" id="GO:0016567">
    <property type="term" value="P:protein ubiquitination"/>
    <property type="evidence" value="ECO:0007669"/>
    <property type="project" value="UniProtKB-UniPathway"/>
</dbReference>
<organism evidence="7">
    <name type="scientific">Gaeavirus sp</name>
    <dbReference type="NCBI Taxonomy" id="2487767"/>
    <lineage>
        <taxon>Viruses</taxon>
        <taxon>Varidnaviria</taxon>
        <taxon>Bamfordvirae</taxon>
        <taxon>Nucleocytoviricota</taxon>
        <taxon>Megaviricetes</taxon>
        <taxon>Imitervirales</taxon>
        <taxon>Mimiviridae</taxon>
        <taxon>Klosneuvirinae</taxon>
    </lineage>
</organism>
<feature type="region of interest" description="Disordered" evidence="5">
    <location>
        <begin position="206"/>
        <end position="230"/>
    </location>
</feature>
<dbReference type="Pfam" id="PF00179">
    <property type="entry name" value="UQ_con"/>
    <property type="match status" value="1"/>
</dbReference>
<dbReference type="SUPFAM" id="SSF54495">
    <property type="entry name" value="UBC-like"/>
    <property type="match status" value="1"/>
</dbReference>
<protein>
    <recommendedName>
        <fullName evidence="2">E2 ubiquitin-conjugating enzyme</fullName>
        <ecNumber evidence="2">2.3.2.23</ecNumber>
    </recommendedName>
    <alternativeName>
        <fullName evidence="4">Ubiquitin carrier protein</fullName>
    </alternativeName>
    <alternativeName>
        <fullName evidence="3">Ubiquitin-protein ligase</fullName>
    </alternativeName>
</protein>
<dbReference type="Gene3D" id="3.10.110.10">
    <property type="entry name" value="Ubiquitin Conjugating Enzyme"/>
    <property type="match status" value="1"/>
</dbReference>
<dbReference type="EC" id="2.3.2.23" evidence="2"/>
<evidence type="ECO:0000259" key="6">
    <source>
        <dbReference type="PROSITE" id="PS50127"/>
    </source>
</evidence>
<dbReference type="UniPathway" id="UPA00143"/>
<evidence type="ECO:0000256" key="5">
    <source>
        <dbReference type="SAM" id="MobiDB-lite"/>
    </source>
</evidence>
<feature type="domain" description="UBC core" evidence="6">
    <location>
        <begin position="6"/>
        <end position="153"/>
    </location>
</feature>
<dbReference type="InterPro" id="IPR050113">
    <property type="entry name" value="Ub_conjugating_enzyme"/>
</dbReference>
<evidence type="ECO:0000256" key="2">
    <source>
        <dbReference type="ARBA" id="ARBA00012486"/>
    </source>
</evidence>
<dbReference type="SMART" id="SM00212">
    <property type="entry name" value="UBCc"/>
    <property type="match status" value="1"/>
</dbReference>
<dbReference type="GO" id="GO:0061631">
    <property type="term" value="F:ubiquitin conjugating enzyme activity"/>
    <property type="evidence" value="ECO:0007669"/>
    <property type="project" value="UniProtKB-EC"/>
</dbReference>
<evidence type="ECO:0000313" key="7">
    <source>
        <dbReference type="EMBL" id="AYV79971.1"/>
    </source>
</evidence>
<evidence type="ECO:0000256" key="4">
    <source>
        <dbReference type="ARBA" id="ARBA00031729"/>
    </source>
</evidence>